<dbReference type="InterPro" id="IPR007627">
    <property type="entry name" value="RNA_pol_sigma70_r2"/>
</dbReference>
<keyword evidence="1" id="KW-0805">Transcription regulation</keyword>
<dbReference type="SUPFAM" id="SSF88946">
    <property type="entry name" value="Sigma2 domain of RNA polymerase sigma factors"/>
    <property type="match status" value="1"/>
</dbReference>
<evidence type="ECO:0000256" key="1">
    <source>
        <dbReference type="ARBA" id="ARBA00023015"/>
    </source>
</evidence>
<dbReference type="InterPro" id="IPR014284">
    <property type="entry name" value="RNA_pol_sigma-70_dom"/>
</dbReference>
<dbReference type="GO" id="GO:0006352">
    <property type="term" value="P:DNA-templated transcription initiation"/>
    <property type="evidence" value="ECO:0007669"/>
    <property type="project" value="InterPro"/>
</dbReference>
<keyword evidence="5" id="KW-0240">DNA-directed RNA polymerase</keyword>
<dbReference type="EMBL" id="CP012672">
    <property type="protein sequence ID" value="AUX29953.1"/>
    <property type="molecule type" value="Genomic_DNA"/>
</dbReference>
<reference evidence="5 6" key="1">
    <citation type="submission" date="2015-09" db="EMBL/GenBank/DDBJ databases">
        <title>Sorangium comparison.</title>
        <authorList>
            <person name="Zaburannyi N."/>
            <person name="Bunk B."/>
            <person name="Overmann J."/>
            <person name="Mueller R."/>
        </authorList>
    </citation>
    <scope>NUCLEOTIDE SEQUENCE [LARGE SCALE GENOMIC DNA]</scope>
    <source>
        <strain evidence="5 6">So ce836</strain>
    </source>
</reference>
<protein>
    <submittedName>
        <fullName evidence="5">DNA-directed RNA polymerase sigma-70 factor</fullName>
    </submittedName>
</protein>
<gene>
    <name evidence="5" type="ORF">SOCE836_020480</name>
</gene>
<proteinExistence type="predicted"/>
<dbReference type="GO" id="GO:0000428">
    <property type="term" value="C:DNA-directed RNA polymerase complex"/>
    <property type="evidence" value="ECO:0007669"/>
    <property type="project" value="UniProtKB-KW"/>
</dbReference>
<dbReference type="NCBIfam" id="TIGR02937">
    <property type="entry name" value="sigma70-ECF"/>
    <property type="match status" value="1"/>
</dbReference>
<organism evidence="5 6">
    <name type="scientific">Sorangium cellulosum</name>
    <name type="common">Polyangium cellulosum</name>
    <dbReference type="NCBI Taxonomy" id="56"/>
    <lineage>
        <taxon>Bacteria</taxon>
        <taxon>Pseudomonadati</taxon>
        <taxon>Myxococcota</taxon>
        <taxon>Polyangia</taxon>
        <taxon>Polyangiales</taxon>
        <taxon>Polyangiaceae</taxon>
        <taxon>Sorangium</taxon>
    </lineage>
</organism>
<dbReference type="Pfam" id="PF04542">
    <property type="entry name" value="Sigma70_r2"/>
    <property type="match status" value="1"/>
</dbReference>
<dbReference type="GO" id="GO:0016987">
    <property type="term" value="F:sigma factor activity"/>
    <property type="evidence" value="ECO:0007669"/>
    <property type="project" value="UniProtKB-KW"/>
</dbReference>
<dbReference type="Proteomes" id="UP000295497">
    <property type="component" value="Chromosome"/>
</dbReference>
<dbReference type="AlphaFoldDB" id="A0A4P2QKH6"/>
<dbReference type="PANTHER" id="PTHR43133">
    <property type="entry name" value="RNA POLYMERASE ECF-TYPE SIGMA FACTO"/>
    <property type="match status" value="1"/>
</dbReference>
<keyword evidence="3" id="KW-0804">Transcription</keyword>
<dbReference type="InterPro" id="IPR039425">
    <property type="entry name" value="RNA_pol_sigma-70-like"/>
</dbReference>
<evidence type="ECO:0000313" key="5">
    <source>
        <dbReference type="EMBL" id="AUX29953.1"/>
    </source>
</evidence>
<sequence>MVDCGTSADGDILGPTMSVDREHLEREVREHCESGAVARAAELAVRGYGPEILGFLTALLRREEDPDDVFSLWCERILRGLPTFAWECSLRTFAYTIARNAAKNHARDRRARERRVRPSLGTTELSAIEQQVRTETRPYLRTDAKDKLMELREALPPDDRMLLVLRLDKGLEWKDVARVMLGEEAVDEAALKREAQRLRKRFQIVKDQLVEAGRRAGLLGEG</sequence>
<keyword evidence="2" id="KW-0731">Sigma factor</keyword>
<dbReference type="Gene3D" id="1.10.1740.10">
    <property type="match status" value="1"/>
</dbReference>
<dbReference type="PANTHER" id="PTHR43133:SF53">
    <property type="entry name" value="ECF RNA POLYMERASE SIGMA-E FACTOR"/>
    <property type="match status" value="1"/>
</dbReference>
<name>A0A4P2QKH6_SORCE</name>
<evidence type="ECO:0000256" key="3">
    <source>
        <dbReference type="ARBA" id="ARBA00023163"/>
    </source>
</evidence>
<dbReference type="InterPro" id="IPR013325">
    <property type="entry name" value="RNA_pol_sigma_r2"/>
</dbReference>
<evidence type="ECO:0000256" key="2">
    <source>
        <dbReference type="ARBA" id="ARBA00023082"/>
    </source>
</evidence>
<evidence type="ECO:0000259" key="4">
    <source>
        <dbReference type="Pfam" id="PF04542"/>
    </source>
</evidence>
<feature type="domain" description="RNA polymerase sigma-70 region 2" evidence="4">
    <location>
        <begin position="45"/>
        <end position="111"/>
    </location>
</feature>
<evidence type="ECO:0000313" key="6">
    <source>
        <dbReference type="Proteomes" id="UP000295497"/>
    </source>
</evidence>
<accession>A0A4P2QKH6</accession>